<name>A0AAQ1UJ34_9BACT</name>
<reference evidence="1 2" key="1">
    <citation type="submission" date="2018-06" db="EMBL/GenBank/DDBJ databases">
        <authorList>
            <consortium name="Pathogen Informatics"/>
            <person name="Doyle S."/>
        </authorList>
    </citation>
    <scope>NUCLEOTIDE SEQUENCE [LARGE SCALE GENOMIC DNA]</scope>
    <source>
        <strain evidence="1 2">NCTC13063</strain>
    </source>
</reference>
<dbReference type="EMBL" id="UGTJ01000001">
    <property type="protein sequence ID" value="SUB80240.1"/>
    <property type="molecule type" value="Genomic_DNA"/>
</dbReference>
<sequence>MSTHYNFPIFSVFQAERAADRKYRQNGGLKHAVFFDNRKIKKERSNSLLDNNMVEFSNDNHLSISKNTHHKRA</sequence>
<accession>A0AAQ1UJ34</accession>
<organism evidence="1 2">
    <name type="scientific">Segatella buccae</name>
    <dbReference type="NCBI Taxonomy" id="28126"/>
    <lineage>
        <taxon>Bacteria</taxon>
        <taxon>Pseudomonadati</taxon>
        <taxon>Bacteroidota</taxon>
        <taxon>Bacteroidia</taxon>
        <taxon>Bacteroidales</taxon>
        <taxon>Prevotellaceae</taxon>
        <taxon>Segatella</taxon>
    </lineage>
</organism>
<dbReference type="Proteomes" id="UP000255283">
    <property type="component" value="Unassembled WGS sequence"/>
</dbReference>
<dbReference type="AlphaFoldDB" id="A0AAQ1UJ34"/>
<evidence type="ECO:0000313" key="1">
    <source>
        <dbReference type="EMBL" id="SUB80240.1"/>
    </source>
</evidence>
<comment type="caution">
    <text evidence="1">The sequence shown here is derived from an EMBL/GenBank/DDBJ whole genome shotgun (WGS) entry which is preliminary data.</text>
</comment>
<gene>
    <name evidence="1" type="ORF">NCTC13063_01523</name>
</gene>
<proteinExistence type="predicted"/>
<protein>
    <submittedName>
        <fullName evidence="1">Uncharacterized protein</fullName>
    </submittedName>
</protein>
<evidence type="ECO:0000313" key="2">
    <source>
        <dbReference type="Proteomes" id="UP000255283"/>
    </source>
</evidence>